<comment type="caution">
    <text evidence="3">The sequence shown here is derived from an EMBL/GenBank/DDBJ whole genome shotgun (WGS) entry which is preliminary data.</text>
</comment>
<keyword evidence="2" id="KW-0472">Membrane</keyword>
<proteinExistence type="predicted"/>
<evidence type="ECO:0000313" key="3">
    <source>
        <dbReference type="EMBL" id="RFU40986.1"/>
    </source>
</evidence>
<feature type="compositionally biased region" description="Pro residues" evidence="1">
    <location>
        <begin position="178"/>
        <end position="188"/>
    </location>
</feature>
<dbReference type="Proteomes" id="UP000261811">
    <property type="component" value="Unassembled WGS sequence"/>
</dbReference>
<feature type="region of interest" description="Disordered" evidence="1">
    <location>
        <begin position="148"/>
        <end position="251"/>
    </location>
</feature>
<feature type="compositionally biased region" description="Low complexity" evidence="1">
    <location>
        <begin position="69"/>
        <end position="93"/>
    </location>
</feature>
<evidence type="ECO:0000256" key="1">
    <source>
        <dbReference type="SAM" id="MobiDB-lite"/>
    </source>
</evidence>
<feature type="compositionally biased region" description="Low complexity" evidence="1">
    <location>
        <begin position="18"/>
        <end position="44"/>
    </location>
</feature>
<sequence length="251" mass="24371">MDSDTISLADPAGPPPESAASAAVPTGAQAPSAFTPAFAAAPTSGADGREPGRSVSGSGDTLVYSPHGASTATLTAPPATAPAPAQAPAGPDAEPGHGGASPVFVDLSGRRRRMGRQAGIACGGLLAAFLLAMGIGVATGANVPGTPWKAGSTARSHKSQAPALLPKSIPNGQKRPSGRPPVAVPPGVVPSGPNRTTNGRGPAPTGSGKPSALPKPSSTSSASPRPSVTRTRPGNSPSTPPGHTKRPKTTG</sequence>
<keyword evidence="2" id="KW-1133">Transmembrane helix</keyword>
<feature type="compositionally biased region" description="Low complexity" evidence="1">
    <location>
        <begin position="209"/>
        <end position="233"/>
    </location>
</feature>
<dbReference type="EMBL" id="QURH01000244">
    <property type="protein sequence ID" value="RFU40986.1"/>
    <property type="molecule type" value="Genomic_DNA"/>
</dbReference>
<dbReference type="OrthoDB" id="9889463at2"/>
<feature type="region of interest" description="Disordered" evidence="1">
    <location>
        <begin position="1"/>
        <end position="104"/>
    </location>
</feature>
<reference evidence="3 4" key="1">
    <citation type="submission" date="2018-08" db="EMBL/GenBank/DDBJ databases">
        <title>Actinomadura jelena sp. nov., a novel Actinomycete isolated from soil in Chad.</title>
        <authorList>
            <person name="Shi L."/>
        </authorList>
    </citation>
    <scope>NUCLEOTIDE SEQUENCE [LARGE SCALE GENOMIC DNA]</scope>
    <source>
        <strain evidence="3 4">NEAU-G17</strain>
    </source>
</reference>
<keyword evidence="2" id="KW-0812">Transmembrane</keyword>
<dbReference type="AlphaFoldDB" id="A0A372JMC3"/>
<protein>
    <submittedName>
        <fullName evidence="3">Uncharacterized protein</fullName>
    </submittedName>
</protein>
<dbReference type="RefSeq" id="WP_117357955.1">
    <property type="nucleotide sequence ID" value="NZ_QURH01000244.1"/>
</dbReference>
<evidence type="ECO:0000256" key="2">
    <source>
        <dbReference type="SAM" id="Phobius"/>
    </source>
</evidence>
<name>A0A372JMC3_9ACTN</name>
<feature type="transmembrane region" description="Helical" evidence="2">
    <location>
        <begin position="118"/>
        <end position="138"/>
    </location>
</feature>
<keyword evidence="4" id="KW-1185">Reference proteome</keyword>
<evidence type="ECO:0000313" key="4">
    <source>
        <dbReference type="Proteomes" id="UP000261811"/>
    </source>
</evidence>
<accession>A0A372JMC3</accession>
<organism evidence="3 4">
    <name type="scientific">Actinomadura logoneensis</name>
    <dbReference type="NCBI Taxonomy" id="2293572"/>
    <lineage>
        <taxon>Bacteria</taxon>
        <taxon>Bacillati</taxon>
        <taxon>Actinomycetota</taxon>
        <taxon>Actinomycetes</taxon>
        <taxon>Streptosporangiales</taxon>
        <taxon>Thermomonosporaceae</taxon>
        <taxon>Actinomadura</taxon>
    </lineage>
</organism>
<gene>
    <name evidence="3" type="ORF">DZF91_14285</name>
</gene>